<dbReference type="InterPro" id="IPR036397">
    <property type="entry name" value="RNaseH_sf"/>
</dbReference>
<dbReference type="GO" id="GO:0003887">
    <property type="term" value="F:DNA-directed DNA polymerase activity"/>
    <property type="evidence" value="ECO:0007669"/>
    <property type="project" value="InterPro"/>
</dbReference>
<dbReference type="EMBL" id="MT178275">
    <property type="protein sequence ID" value="QIW88185.1"/>
    <property type="molecule type" value="Genomic_DNA"/>
</dbReference>
<dbReference type="Gene3D" id="3.30.70.370">
    <property type="match status" value="1"/>
</dbReference>
<dbReference type="GO" id="GO:0039693">
    <property type="term" value="P:viral DNA genome replication"/>
    <property type="evidence" value="ECO:0007669"/>
    <property type="project" value="UniProtKB-KW"/>
</dbReference>
<evidence type="ECO:0000259" key="2">
    <source>
        <dbReference type="SMART" id="SM00482"/>
    </source>
</evidence>
<dbReference type="SUPFAM" id="SSF56672">
    <property type="entry name" value="DNA/RNA polymerases"/>
    <property type="match status" value="1"/>
</dbReference>
<keyword evidence="1" id="KW-0235">DNA replication</keyword>
<dbReference type="InterPro" id="IPR043502">
    <property type="entry name" value="DNA/RNA_pol_sf"/>
</dbReference>
<protein>
    <submittedName>
        <fullName evidence="3">DNA polymerase</fullName>
    </submittedName>
</protein>
<dbReference type="InterPro" id="IPR012337">
    <property type="entry name" value="RNaseH-like_sf"/>
</dbReference>
<evidence type="ECO:0000313" key="4">
    <source>
        <dbReference type="Proteomes" id="UP000502319"/>
    </source>
</evidence>
<dbReference type="GO" id="GO:0003677">
    <property type="term" value="F:DNA binding"/>
    <property type="evidence" value="ECO:0007669"/>
    <property type="project" value="InterPro"/>
</dbReference>
<keyword evidence="4" id="KW-1185">Reference proteome</keyword>
<feature type="domain" description="DNA-directed DNA polymerase family A palm" evidence="2">
    <location>
        <begin position="578"/>
        <end position="776"/>
    </location>
</feature>
<dbReference type="Pfam" id="PF00476">
    <property type="entry name" value="DNA_pol_A"/>
    <property type="match status" value="1"/>
</dbReference>
<keyword evidence="1" id="KW-1194">Viral DNA replication</keyword>
<dbReference type="GO" id="GO:0006260">
    <property type="term" value="P:DNA replication"/>
    <property type="evidence" value="ECO:0007669"/>
    <property type="project" value="InterPro"/>
</dbReference>
<evidence type="ECO:0000313" key="3">
    <source>
        <dbReference type="EMBL" id="QIW88185.1"/>
    </source>
</evidence>
<dbReference type="Proteomes" id="UP000502319">
    <property type="component" value="Segment"/>
</dbReference>
<name>A0A6H0X3W6_9CAUD</name>
<reference evidence="3 4" key="1">
    <citation type="submission" date="2020-03" db="EMBL/GenBank/DDBJ databases">
        <title>Complete genome sequence of Klebsiella pneumoniae phage KpS8.</title>
        <authorList>
            <person name="Denisenko E."/>
            <person name="Kislichkina A."/>
            <person name="Verevkin V."/>
            <person name="Krasilnikova V."/>
            <person name="Volozhantsev N."/>
        </authorList>
    </citation>
    <scope>NUCLEOTIDE SEQUENCE [LARGE SCALE GENOMIC DNA]</scope>
</reference>
<sequence length="880" mass="101173">MLKEFGVNNWNLFLDPAHPEYESAVAFAKSKKDVNLTIRSYDELESFLKTCRAIACHNLFGYDLRLWKKLSGIEYDMFKDPKCMGTIGDTQVNLYDTLSMSRVLYPDRPLPNGCPDSVLNPVTGKRDRVGPHGLLAWGYRVANKKVQIDDWRNQPLWEYVNRVWEDVLINELVWQSLIDESTGARWPDDKQFMYKDKPEGMRQINWKNALRRRMLTDYLMIEQEIQGVPFNKHEAEKLRDRIDVMMKEIEEEVEPQLPLKEMTKSQQPKFPANPFDGAGRISHHGWNWLEYKLGYPVNREALEFKGPPKTAFKGNGDVSAAGERYCIQNGVEDPAAMPDFIRSQIKKENTLVPLPPDLMEKAIADLRAGKMPDLMVPMKISNQDDIKKYLIRDAGWKPTLWRVKDVTKDQFKKTRDDAEVDGLVRKYIEELGESEYKSLILEHLNNSDAKFNISENKFDHRHGSDRVYEEIFKKFRRKARQLPTSPQLKDNFGKLCPNLEVIDVHLAKQIVKWLSLRNRRSVLDPIDEDKNDTGLLNHPRLAIDGKLPARFSGITNTGRCKHTICANMPKPDPKVLLGKEMRGLWGVTDEYYQVGIDGSNLEGMIAAWGAYQFDGGEYLRIMESGDAHARNAEAYTKASGTLVTRNGGKGVTYGIMYGAQAAKIAAMLHISLDKAQAVIDAFWDSNFGLKGRKEWLENFWEATGKRYIPGLDGRKIWTRSKHSLLNAFQQNGGASLFDLVGILLHWELIKRGWYDDDVRRLIYYHDEYQLQVPKKYLKKWEFDTLEEATAFVKEWEVKGRVFDGHEWRKAVKDENGDKVKDAEGNTVYEGIFGEDGKIHIQYCPVGEMVVRCVEKAARIMGSPVHITGAYLTGRNWSDCH</sequence>
<dbReference type="Gene3D" id="3.30.420.10">
    <property type="entry name" value="Ribonuclease H-like superfamily/Ribonuclease H"/>
    <property type="match status" value="1"/>
</dbReference>
<proteinExistence type="predicted"/>
<gene>
    <name evidence="3" type="ORF">kps8_013</name>
</gene>
<organism evidence="3 4">
    <name type="scientific">Klebsiella phage KpS8</name>
    <dbReference type="NCBI Taxonomy" id="2847815"/>
    <lineage>
        <taxon>Viruses</taxon>
        <taxon>Duplodnaviria</taxon>
        <taxon>Heunggongvirae</taxon>
        <taxon>Uroviricota</taxon>
        <taxon>Caudoviricetes</taxon>
        <taxon>Vequintavirinae</taxon>
        <taxon>Mydovirus</taxon>
        <taxon>Mydovirus KpS8</taxon>
    </lineage>
</organism>
<accession>A0A6H0X3W6</accession>
<dbReference type="Gene3D" id="1.10.150.20">
    <property type="entry name" value="5' to 3' exonuclease, C-terminal subdomain"/>
    <property type="match status" value="1"/>
</dbReference>
<dbReference type="SMART" id="SM00482">
    <property type="entry name" value="POLAc"/>
    <property type="match status" value="1"/>
</dbReference>
<dbReference type="SUPFAM" id="SSF53098">
    <property type="entry name" value="Ribonuclease H-like"/>
    <property type="match status" value="1"/>
</dbReference>
<evidence type="ECO:0000256" key="1">
    <source>
        <dbReference type="ARBA" id="ARBA00023109"/>
    </source>
</evidence>
<dbReference type="InterPro" id="IPR001098">
    <property type="entry name" value="DNA-dir_DNA_pol_A_palm_dom"/>
</dbReference>